<dbReference type="RefSeq" id="XP_007831701.1">
    <property type="nucleotide sequence ID" value="XM_007833510.1"/>
</dbReference>
<dbReference type="Pfam" id="PF12796">
    <property type="entry name" value="Ank_2"/>
    <property type="match status" value="1"/>
</dbReference>
<proteinExistence type="predicted"/>
<sequence length="379" mass="43595">MQRINKSFNALLDACARTDVIEPVTGKTIFETAVDMCDDAANPDSECLRYLLTQGSPSNLVSSHVYDVLDSRIVRMKEHLNGCIKIMQHGWISEKARSLVFDWMISYLPSRSVNKDGSAYSPSKTKSDEKAAKFFPWFLNRRQLDDLWDQGLAFYRRHRSVPSQQRWMTIPWLHINAERGDIEAITLLLSRSFPSLRPARNTYLGDDEGPTPLMRAISAGHRDLARLLIKYCVFWPRDRKIHCCHNGSSSTGTFTCNICPYGQRSAFELAFQRGDVELVEEILRAVPCPVFSRIEKCEMPRVLSHGNAMAEWARIRLPLEWFSETDTIIELYRKGTLPHETLKRVDQKMKNLTKLRVEISEIRNACIARARSIERERVG</sequence>
<dbReference type="InterPro" id="IPR002110">
    <property type="entry name" value="Ankyrin_rpt"/>
</dbReference>
<dbReference type="GeneID" id="19269942"/>
<dbReference type="KEGG" id="pfy:PFICI_04929"/>
<dbReference type="HOGENOM" id="CLU_601442_0_0_1"/>
<organism evidence="2 3">
    <name type="scientific">Pestalotiopsis fici (strain W106-1 / CGMCC3.15140)</name>
    <dbReference type="NCBI Taxonomy" id="1229662"/>
    <lineage>
        <taxon>Eukaryota</taxon>
        <taxon>Fungi</taxon>
        <taxon>Dikarya</taxon>
        <taxon>Ascomycota</taxon>
        <taxon>Pezizomycotina</taxon>
        <taxon>Sordariomycetes</taxon>
        <taxon>Xylariomycetidae</taxon>
        <taxon>Amphisphaeriales</taxon>
        <taxon>Sporocadaceae</taxon>
        <taxon>Pestalotiopsis</taxon>
    </lineage>
</organism>
<dbReference type="EMBL" id="KI912111">
    <property type="protein sequence ID" value="ETS83053.1"/>
    <property type="molecule type" value="Genomic_DNA"/>
</dbReference>
<dbReference type="Proteomes" id="UP000030651">
    <property type="component" value="Unassembled WGS sequence"/>
</dbReference>
<keyword evidence="1" id="KW-0040">ANK repeat</keyword>
<dbReference type="AlphaFoldDB" id="W3XAC3"/>
<dbReference type="InParanoid" id="W3XAC3"/>
<keyword evidence="3" id="KW-1185">Reference proteome</keyword>
<dbReference type="OrthoDB" id="341259at2759"/>
<reference evidence="3" key="1">
    <citation type="journal article" date="2015" name="BMC Genomics">
        <title>Genomic and transcriptomic analysis of the endophytic fungus Pestalotiopsis fici reveals its lifestyle and high potential for synthesis of natural products.</title>
        <authorList>
            <person name="Wang X."/>
            <person name="Zhang X."/>
            <person name="Liu L."/>
            <person name="Xiang M."/>
            <person name="Wang W."/>
            <person name="Sun X."/>
            <person name="Che Y."/>
            <person name="Guo L."/>
            <person name="Liu G."/>
            <person name="Guo L."/>
            <person name="Wang C."/>
            <person name="Yin W.B."/>
            <person name="Stadler M."/>
            <person name="Zhang X."/>
            <person name="Liu X."/>
        </authorList>
    </citation>
    <scope>NUCLEOTIDE SEQUENCE [LARGE SCALE GENOMIC DNA]</scope>
    <source>
        <strain evidence="3">W106-1 / CGMCC3.15140</strain>
    </source>
</reference>
<dbReference type="SMART" id="SM00248">
    <property type="entry name" value="ANK"/>
    <property type="match status" value="3"/>
</dbReference>
<feature type="repeat" description="ANK" evidence="1">
    <location>
        <begin position="208"/>
        <end position="230"/>
    </location>
</feature>
<evidence type="ECO:0000313" key="2">
    <source>
        <dbReference type="EMBL" id="ETS83053.1"/>
    </source>
</evidence>
<dbReference type="SUPFAM" id="SSF48403">
    <property type="entry name" value="Ankyrin repeat"/>
    <property type="match status" value="1"/>
</dbReference>
<name>W3XAC3_PESFW</name>
<evidence type="ECO:0000256" key="1">
    <source>
        <dbReference type="PROSITE-ProRule" id="PRU00023"/>
    </source>
</evidence>
<dbReference type="PROSITE" id="PS50088">
    <property type="entry name" value="ANK_REPEAT"/>
    <property type="match status" value="1"/>
</dbReference>
<dbReference type="InterPro" id="IPR036770">
    <property type="entry name" value="Ankyrin_rpt-contain_sf"/>
</dbReference>
<accession>W3XAC3</accession>
<dbReference type="PROSITE" id="PS50297">
    <property type="entry name" value="ANK_REP_REGION"/>
    <property type="match status" value="1"/>
</dbReference>
<evidence type="ECO:0000313" key="3">
    <source>
        <dbReference type="Proteomes" id="UP000030651"/>
    </source>
</evidence>
<protein>
    <submittedName>
        <fullName evidence="2">Uncharacterized protein</fullName>
    </submittedName>
</protein>
<gene>
    <name evidence="2" type="ORF">PFICI_04929</name>
</gene>
<dbReference type="Gene3D" id="1.25.40.20">
    <property type="entry name" value="Ankyrin repeat-containing domain"/>
    <property type="match status" value="1"/>
</dbReference>